<reference evidence="1 2" key="1">
    <citation type="submission" date="2020-02" db="EMBL/GenBank/DDBJ databases">
        <title>Comparative genome analysis reveals the metabolism and evolution of the thermophilic archaeal genus Metallosphaera.</title>
        <authorList>
            <person name="Jiang C."/>
        </authorList>
    </citation>
    <scope>NUCLEOTIDE SEQUENCE [LARGE SCALE GENOMIC DNA]</scope>
    <source>
        <strain evidence="1 2">Ric-A</strain>
    </source>
</reference>
<dbReference type="OrthoDB" id="26009at2157"/>
<evidence type="ECO:0000313" key="1">
    <source>
        <dbReference type="EMBL" id="QKR00674.1"/>
    </source>
</evidence>
<dbReference type="AlphaFoldDB" id="A0A6N0NUZ2"/>
<keyword evidence="2" id="KW-1185">Reference proteome</keyword>
<organism evidence="1 2">
    <name type="scientific">Metallosphaera tengchongensis</name>
    <dbReference type="NCBI Taxonomy" id="1532350"/>
    <lineage>
        <taxon>Archaea</taxon>
        <taxon>Thermoproteota</taxon>
        <taxon>Thermoprotei</taxon>
        <taxon>Sulfolobales</taxon>
        <taxon>Sulfolobaceae</taxon>
        <taxon>Metallosphaera</taxon>
    </lineage>
</organism>
<proteinExistence type="predicted"/>
<name>A0A6N0NUZ2_9CREN</name>
<protein>
    <submittedName>
        <fullName evidence="1">Uncharacterized protein</fullName>
    </submittedName>
</protein>
<gene>
    <name evidence="1" type="ORF">GWK48_10000</name>
</gene>
<dbReference type="GeneID" id="55642278"/>
<dbReference type="KEGG" id="mten:GWK48_10000"/>
<evidence type="ECO:0000313" key="2">
    <source>
        <dbReference type="Proteomes" id="UP000509301"/>
    </source>
</evidence>
<dbReference type="EMBL" id="CP049074">
    <property type="protein sequence ID" value="QKR00674.1"/>
    <property type="molecule type" value="Genomic_DNA"/>
</dbReference>
<dbReference type="RefSeq" id="WP_174631925.1">
    <property type="nucleotide sequence ID" value="NZ_CP049074.1"/>
</dbReference>
<sequence>MKALKLSDRDRALILKTSRYYLQYRRANTISKLKSLLDEVEKVNLENAQGTLSSYLSYSATKTINQSIKTALRDMWVKREFVPELGEDTSGVLDVGRTIPFYPFYYYSLLPNIRTDELSTLSWIARRTLKLSEERVEESRHAPFPFFKEMKREMKKLRQNLRFLPSPSPGWVENSSPQWLKDSFLAYTIAKRATAGVRSPGRKVNVKLVLSKLYELFVYMVIVTALERMGLSVRGKEGVVDVDQRGLVILFNVPATKTDLIERVDDLSEDFNRKVMGRPDISIFYDRSDLVLVECKYSDSPGYITEGRFKAMAYTYEFNSKATLLVFPKMKTRKRGSEEEGTLELYRNMGERGWIDIRLRDGRKVYMVKMDPVEQFETLVERVKPIMAELI</sequence>
<accession>A0A6N0NUZ2</accession>
<dbReference type="Proteomes" id="UP000509301">
    <property type="component" value="Chromosome"/>
</dbReference>